<dbReference type="EMBL" id="CAMPGE010028075">
    <property type="protein sequence ID" value="CAI2385632.1"/>
    <property type="molecule type" value="Genomic_DNA"/>
</dbReference>
<evidence type="ECO:0000313" key="3">
    <source>
        <dbReference type="Proteomes" id="UP001295684"/>
    </source>
</evidence>
<protein>
    <submittedName>
        <fullName evidence="2">Uncharacterized protein</fullName>
    </submittedName>
</protein>
<evidence type="ECO:0000256" key="1">
    <source>
        <dbReference type="SAM" id="Phobius"/>
    </source>
</evidence>
<reference evidence="2" key="1">
    <citation type="submission" date="2023-07" db="EMBL/GenBank/DDBJ databases">
        <authorList>
            <consortium name="AG Swart"/>
            <person name="Singh M."/>
            <person name="Singh A."/>
            <person name="Seah K."/>
            <person name="Emmerich C."/>
        </authorList>
    </citation>
    <scope>NUCLEOTIDE SEQUENCE</scope>
    <source>
        <strain evidence="2">DP1</strain>
    </source>
</reference>
<keyword evidence="1" id="KW-0812">Transmembrane</keyword>
<evidence type="ECO:0000313" key="2">
    <source>
        <dbReference type="EMBL" id="CAI2385632.1"/>
    </source>
</evidence>
<accession>A0AAD1Y6P6</accession>
<dbReference type="AlphaFoldDB" id="A0AAD1Y6P6"/>
<organism evidence="2 3">
    <name type="scientific">Euplotes crassus</name>
    <dbReference type="NCBI Taxonomy" id="5936"/>
    <lineage>
        <taxon>Eukaryota</taxon>
        <taxon>Sar</taxon>
        <taxon>Alveolata</taxon>
        <taxon>Ciliophora</taxon>
        <taxon>Intramacronucleata</taxon>
        <taxon>Spirotrichea</taxon>
        <taxon>Hypotrichia</taxon>
        <taxon>Euplotida</taxon>
        <taxon>Euplotidae</taxon>
        <taxon>Moneuplotes</taxon>
    </lineage>
</organism>
<proteinExistence type="predicted"/>
<dbReference type="Proteomes" id="UP001295684">
    <property type="component" value="Unassembled WGS sequence"/>
</dbReference>
<keyword evidence="3" id="KW-1185">Reference proteome</keyword>
<feature type="transmembrane region" description="Helical" evidence="1">
    <location>
        <begin position="9"/>
        <end position="28"/>
    </location>
</feature>
<feature type="transmembrane region" description="Helical" evidence="1">
    <location>
        <begin position="40"/>
        <end position="58"/>
    </location>
</feature>
<keyword evidence="1" id="KW-0472">Membrane</keyword>
<sequence>MCCLHSSPYFLPFFLVLSDFFTCIDLFFKGSLESRFYELNQVFGSPVIMLFAFAFEFLNESHSARKVSLTLFASIAGLNYDSG</sequence>
<name>A0AAD1Y6P6_EUPCR</name>
<keyword evidence="1" id="KW-1133">Transmembrane helix</keyword>
<gene>
    <name evidence="2" type="ORF">ECRASSUSDP1_LOCUS27212</name>
</gene>
<comment type="caution">
    <text evidence="2">The sequence shown here is derived from an EMBL/GenBank/DDBJ whole genome shotgun (WGS) entry which is preliminary data.</text>
</comment>